<gene>
    <name evidence="8" type="ORF">OIDMADRAFT_147826</name>
</gene>
<feature type="compositionally biased region" description="Basic and acidic residues" evidence="5">
    <location>
        <begin position="1311"/>
        <end position="1322"/>
    </location>
</feature>
<evidence type="ECO:0000256" key="5">
    <source>
        <dbReference type="SAM" id="MobiDB-lite"/>
    </source>
</evidence>
<feature type="compositionally biased region" description="Basic residues" evidence="5">
    <location>
        <begin position="1323"/>
        <end position="1336"/>
    </location>
</feature>
<dbReference type="InterPro" id="IPR001373">
    <property type="entry name" value="Cullin_N"/>
</dbReference>
<dbReference type="STRING" id="913774.A0A0C3CEL9"/>
<dbReference type="GO" id="GO:0031625">
    <property type="term" value="F:ubiquitin protein ligase binding"/>
    <property type="evidence" value="ECO:0007669"/>
    <property type="project" value="InterPro"/>
</dbReference>
<dbReference type="SUPFAM" id="SSF74788">
    <property type="entry name" value="Cullin repeat-like"/>
    <property type="match status" value="1"/>
</dbReference>
<feature type="region of interest" description="Disordered" evidence="5">
    <location>
        <begin position="1229"/>
        <end position="1260"/>
    </location>
</feature>
<keyword evidence="9" id="KW-1185">Reference proteome</keyword>
<dbReference type="InterPro" id="IPR016159">
    <property type="entry name" value="Cullin_repeat-like_dom_sf"/>
</dbReference>
<dbReference type="InParanoid" id="A0A0C3CEL9"/>
<evidence type="ECO:0000259" key="7">
    <source>
        <dbReference type="Pfam" id="PF17107"/>
    </source>
</evidence>
<dbReference type="GO" id="GO:0006511">
    <property type="term" value="P:ubiquitin-dependent protein catabolic process"/>
    <property type="evidence" value="ECO:0007669"/>
    <property type="project" value="InterPro"/>
</dbReference>
<dbReference type="PANTHER" id="PTHR11932">
    <property type="entry name" value="CULLIN"/>
    <property type="match status" value="1"/>
</dbReference>
<keyword evidence="3" id="KW-0833">Ubl conjugation pathway</keyword>
<dbReference type="InterPro" id="IPR031352">
    <property type="entry name" value="SesA"/>
</dbReference>
<dbReference type="FunFam" id="1.20.1310.10:FF:000011">
    <property type="entry name" value="Cullin 1"/>
    <property type="match status" value="1"/>
</dbReference>
<dbReference type="Gene3D" id="1.20.1310.10">
    <property type="entry name" value="Cullin Repeats"/>
    <property type="match status" value="2"/>
</dbReference>
<feature type="region of interest" description="Disordered" evidence="5">
    <location>
        <begin position="1286"/>
        <end position="1336"/>
    </location>
</feature>
<evidence type="ECO:0000256" key="4">
    <source>
        <dbReference type="SAM" id="Coils"/>
    </source>
</evidence>
<dbReference type="InterPro" id="IPR045093">
    <property type="entry name" value="Cullin"/>
</dbReference>
<reference evidence="9" key="2">
    <citation type="submission" date="2015-01" db="EMBL/GenBank/DDBJ databases">
        <title>Evolutionary Origins and Diversification of the Mycorrhizal Mutualists.</title>
        <authorList>
            <consortium name="DOE Joint Genome Institute"/>
            <consortium name="Mycorrhizal Genomics Consortium"/>
            <person name="Kohler A."/>
            <person name="Kuo A."/>
            <person name="Nagy L.G."/>
            <person name="Floudas D."/>
            <person name="Copeland A."/>
            <person name="Barry K.W."/>
            <person name="Cichocki N."/>
            <person name="Veneault-Fourrey C."/>
            <person name="LaButti K."/>
            <person name="Lindquist E.A."/>
            <person name="Lipzen A."/>
            <person name="Lundell T."/>
            <person name="Morin E."/>
            <person name="Murat C."/>
            <person name="Riley R."/>
            <person name="Ohm R."/>
            <person name="Sun H."/>
            <person name="Tunlid A."/>
            <person name="Henrissat B."/>
            <person name="Grigoriev I.V."/>
            <person name="Hibbett D.S."/>
            <person name="Martin F."/>
        </authorList>
    </citation>
    <scope>NUCLEOTIDE SEQUENCE [LARGE SCALE GENOMIC DNA]</scope>
    <source>
        <strain evidence="9">Zn</strain>
    </source>
</reference>
<proteinExistence type="inferred from homology"/>
<sequence>MCWIYAEAGLVIGLISGVISIIEATKTVYDAAKDAKDQPEAFGQVAARLPIVTEILRSAEERASALEETALEALEHTLESCKAKAENLKTIFQEVIRKDDDKWYDRYKKALSTLGNGDEVECLMEGILKDIQVLICERLKGAAIEAQVKEIEEAINQMNEMPCSLPDDARAVQMPPVSNREDHDGTWNYLRAGIERIMRSPENSVGYVEMSRSDAGETVLAFYIREWDRYRAGAKVINHIFRFLNRHWVKRQWDEGYRDVFDVYTLHLVQWREVAFAKLHRDVMEAVLKMVERQRNGETIEHGLIKSIVDSFVMVGVNETDPTKTTLEIYRHYFETPFLDATKKFYQNESKQFVADNGVVEYIKKAEAWLYEEDERVKMYLDPNIADPLRRICNTALIVDHETLLRGEFQSLLDNDQVDDIARGLDSLPTKIRDTNGMVLLWDADREAWMQELVDDIRIENKEREVANSDSGYASGTYRQCNTVDTYAKSKLAGIAEASKSQERAWLGCRADAADPLSIGLYDKDTAYSPSETPSLPPLRSKIYIDDLASQLFRTVSSQKPDQETLNRISRELPDLLRAFSLKIGYRATLTQCHVAYFLHKYRGHIQQSFEDMFPLEPFSKVNVIDSSDAEDYKIARYFEGLGLAVDPLEEEDSEYQHLPPAVADRASPAGSDHNGDTEDNIEPPEPTPYRDSVLGSPAFNWLITTLLTEVSLTRQRADVMRSIRNQILSTLPSSHEVSRKKSSREYRATFEIDWDPLSFVKEQKYQESPDEAIKRSITLTGSPEDAQALTTGQYLAQTWPTSGAEVMRIVAEVIRNPDHHASGTLPDGTELQTRIDGGKFTVYATGIADSLAEVAQQFAWLGSALRSSPFESGIAMCSPAIRNPSLKNIAPQGKASDSEPALLHLIRASIEHHRNGDFSALVTFESSKIKAPAELKPNSASQVLSNPENLELEVQLDNVEKTDEYEPIQDANGSMSINRNPKIKRTYKLFCDVVEEHYHHLEQIIDYQVHTGGQNGVKIKLRVRKHLEGWDFMELATGHDPSPRVATLEALGWGWVDFVRSIEAITLIGSGFGEMIRPTEFDGMCPNWKTLPTQRYYLAATVFDLENVIKTKKFGGSLEQPIKVVRDLLWHSPQETVAPCPCHSWPGPQGCLAGFRHHHDPVQVFYPTALKPILPIRGPDKLHSAGAIVFGHHINWRLRWKEKGDEHVEQGEPPPLLAATYELDATAVSAQSRASRDAAPTQVASSSSQSHESSSGVTRYTSAIAPATVSTSIESVTDSEALTTFSSSEISRDTLTSAEQIPPDGTPRGEIQETRQGEKKVSLFRKIMRRRKKSN</sequence>
<dbReference type="Pfam" id="PF17107">
    <property type="entry name" value="SesA"/>
    <property type="match status" value="1"/>
</dbReference>
<comment type="pathway">
    <text evidence="1">Protein modification; protein ubiquitination.</text>
</comment>
<protein>
    <submittedName>
        <fullName evidence="8">Uncharacterized protein</fullName>
    </submittedName>
</protein>
<evidence type="ECO:0000259" key="6">
    <source>
        <dbReference type="Pfam" id="PF00888"/>
    </source>
</evidence>
<evidence type="ECO:0000313" key="9">
    <source>
        <dbReference type="Proteomes" id="UP000054321"/>
    </source>
</evidence>
<feature type="coiled-coil region" evidence="4">
    <location>
        <begin position="56"/>
        <end position="91"/>
    </location>
</feature>
<evidence type="ECO:0000256" key="2">
    <source>
        <dbReference type="ARBA" id="ARBA00006019"/>
    </source>
</evidence>
<feature type="domain" description="Cullin N-terminal" evidence="6">
    <location>
        <begin position="211"/>
        <end position="423"/>
    </location>
</feature>
<comment type="similarity">
    <text evidence="2">Belongs to the cullin family.</text>
</comment>
<dbReference type="OrthoDB" id="1658288at2759"/>
<feature type="compositionally biased region" description="Low complexity" evidence="5">
    <location>
        <begin position="1246"/>
        <end position="1256"/>
    </location>
</feature>
<name>A0A0C3CEL9_OIDMZ</name>
<dbReference type="EMBL" id="KN832882">
    <property type="protein sequence ID" value="KIM97383.1"/>
    <property type="molecule type" value="Genomic_DNA"/>
</dbReference>
<feature type="domain" description="NACHT-NTPase and P-loop NTPases N-terminal" evidence="7">
    <location>
        <begin position="15"/>
        <end position="134"/>
    </location>
</feature>
<feature type="compositionally biased region" description="Polar residues" evidence="5">
    <location>
        <begin position="1286"/>
        <end position="1300"/>
    </location>
</feature>
<evidence type="ECO:0000256" key="1">
    <source>
        <dbReference type="ARBA" id="ARBA00004906"/>
    </source>
</evidence>
<accession>A0A0C3CEL9</accession>
<evidence type="ECO:0000313" key="8">
    <source>
        <dbReference type="EMBL" id="KIM97383.1"/>
    </source>
</evidence>
<organism evidence="8 9">
    <name type="scientific">Oidiodendron maius (strain Zn)</name>
    <dbReference type="NCBI Taxonomy" id="913774"/>
    <lineage>
        <taxon>Eukaryota</taxon>
        <taxon>Fungi</taxon>
        <taxon>Dikarya</taxon>
        <taxon>Ascomycota</taxon>
        <taxon>Pezizomycotina</taxon>
        <taxon>Leotiomycetes</taxon>
        <taxon>Leotiomycetes incertae sedis</taxon>
        <taxon>Myxotrichaceae</taxon>
        <taxon>Oidiodendron</taxon>
    </lineage>
</organism>
<dbReference type="Pfam" id="PF00888">
    <property type="entry name" value="Cullin"/>
    <property type="match status" value="1"/>
</dbReference>
<keyword evidence="4" id="KW-0175">Coiled coil</keyword>
<evidence type="ECO:0000256" key="3">
    <source>
        <dbReference type="ARBA" id="ARBA00022786"/>
    </source>
</evidence>
<dbReference type="Proteomes" id="UP000054321">
    <property type="component" value="Unassembled WGS sequence"/>
</dbReference>
<reference evidence="8 9" key="1">
    <citation type="submission" date="2014-04" db="EMBL/GenBank/DDBJ databases">
        <authorList>
            <consortium name="DOE Joint Genome Institute"/>
            <person name="Kuo A."/>
            <person name="Martino E."/>
            <person name="Perotto S."/>
            <person name="Kohler A."/>
            <person name="Nagy L.G."/>
            <person name="Floudas D."/>
            <person name="Copeland A."/>
            <person name="Barry K.W."/>
            <person name="Cichocki N."/>
            <person name="Veneault-Fourrey C."/>
            <person name="LaButti K."/>
            <person name="Lindquist E.A."/>
            <person name="Lipzen A."/>
            <person name="Lundell T."/>
            <person name="Morin E."/>
            <person name="Murat C."/>
            <person name="Sun H."/>
            <person name="Tunlid A."/>
            <person name="Henrissat B."/>
            <person name="Grigoriev I.V."/>
            <person name="Hibbett D.S."/>
            <person name="Martin F."/>
            <person name="Nordberg H.P."/>
            <person name="Cantor M.N."/>
            <person name="Hua S.X."/>
        </authorList>
    </citation>
    <scope>NUCLEOTIDE SEQUENCE [LARGE SCALE GENOMIC DNA]</scope>
    <source>
        <strain evidence="8 9">Zn</strain>
    </source>
</reference>
<dbReference type="HOGENOM" id="CLU_258710_0_0_1"/>
<feature type="region of interest" description="Disordered" evidence="5">
    <location>
        <begin position="663"/>
        <end position="691"/>
    </location>
</feature>